<dbReference type="InterPro" id="IPR013762">
    <property type="entry name" value="Integrase-like_cat_sf"/>
</dbReference>
<dbReference type="KEGG" id="mseo:MSEO_15380"/>
<accession>A0A7I7NX63</accession>
<keyword evidence="1" id="KW-0233">DNA recombination</keyword>
<dbReference type="Gene3D" id="1.10.443.10">
    <property type="entry name" value="Intergrase catalytic core"/>
    <property type="match status" value="1"/>
</dbReference>
<dbReference type="InterPro" id="IPR050090">
    <property type="entry name" value="Tyrosine_recombinase_XerCD"/>
</dbReference>
<dbReference type="InterPro" id="IPR011010">
    <property type="entry name" value="DNA_brk_join_enz"/>
</dbReference>
<dbReference type="Pfam" id="PF00589">
    <property type="entry name" value="Phage_integrase"/>
    <property type="match status" value="1"/>
</dbReference>
<feature type="domain" description="Tyr recombinase" evidence="2">
    <location>
        <begin position="50"/>
        <end position="222"/>
    </location>
</feature>
<evidence type="ECO:0000313" key="3">
    <source>
        <dbReference type="EMBL" id="BBY01039.1"/>
    </source>
</evidence>
<dbReference type="PROSITE" id="PS51898">
    <property type="entry name" value="TYR_RECOMBINASE"/>
    <property type="match status" value="1"/>
</dbReference>
<evidence type="ECO:0000313" key="4">
    <source>
        <dbReference type="Proteomes" id="UP000466632"/>
    </source>
</evidence>
<protein>
    <recommendedName>
        <fullName evidence="2">Tyr recombinase domain-containing protein</fullName>
    </recommendedName>
</protein>
<dbReference type="GO" id="GO:0006310">
    <property type="term" value="P:DNA recombination"/>
    <property type="evidence" value="ECO:0007669"/>
    <property type="project" value="UniProtKB-KW"/>
</dbReference>
<dbReference type="GO" id="GO:0015074">
    <property type="term" value="P:DNA integration"/>
    <property type="evidence" value="ECO:0007669"/>
    <property type="project" value="InterPro"/>
</dbReference>
<dbReference type="PANTHER" id="PTHR30349:SF64">
    <property type="entry name" value="PROPHAGE INTEGRASE INTD-RELATED"/>
    <property type="match status" value="1"/>
</dbReference>
<dbReference type="Proteomes" id="UP000466632">
    <property type="component" value="Chromosome"/>
</dbReference>
<dbReference type="InterPro" id="IPR002104">
    <property type="entry name" value="Integrase_catalytic"/>
</dbReference>
<organism evidence="3 4">
    <name type="scientific">Mycobacterium seoulense</name>
    <dbReference type="NCBI Taxonomy" id="386911"/>
    <lineage>
        <taxon>Bacteria</taxon>
        <taxon>Bacillati</taxon>
        <taxon>Actinomycetota</taxon>
        <taxon>Actinomycetes</taxon>
        <taxon>Mycobacteriales</taxon>
        <taxon>Mycobacteriaceae</taxon>
        <taxon>Mycobacterium</taxon>
    </lineage>
</organism>
<name>A0A7I7NX63_9MYCO</name>
<reference evidence="3 4" key="1">
    <citation type="journal article" date="2019" name="Emerg. Microbes Infect.">
        <title>Comprehensive subspecies identification of 175 nontuberculous mycobacteria species based on 7547 genomic profiles.</title>
        <authorList>
            <person name="Matsumoto Y."/>
            <person name="Kinjo T."/>
            <person name="Motooka D."/>
            <person name="Nabeya D."/>
            <person name="Jung N."/>
            <person name="Uechi K."/>
            <person name="Horii T."/>
            <person name="Iida T."/>
            <person name="Fujita J."/>
            <person name="Nakamura S."/>
        </authorList>
    </citation>
    <scope>NUCLEOTIDE SEQUENCE [LARGE SCALE GENOMIC DNA]</scope>
    <source>
        <strain evidence="3 4">JCM 16018</strain>
    </source>
</reference>
<dbReference type="GO" id="GO:0003677">
    <property type="term" value="F:DNA binding"/>
    <property type="evidence" value="ECO:0007669"/>
    <property type="project" value="InterPro"/>
</dbReference>
<dbReference type="PANTHER" id="PTHR30349">
    <property type="entry name" value="PHAGE INTEGRASE-RELATED"/>
    <property type="match status" value="1"/>
</dbReference>
<evidence type="ECO:0000259" key="2">
    <source>
        <dbReference type="PROSITE" id="PS51898"/>
    </source>
</evidence>
<gene>
    <name evidence="3" type="ORF">MSEO_15380</name>
</gene>
<dbReference type="AlphaFoldDB" id="A0A7I7NX63"/>
<dbReference type="EMBL" id="AP022582">
    <property type="protein sequence ID" value="BBY01039.1"/>
    <property type="molecule type" value="Genomic_DNA"/>
</dbReference>
<proteinExistence type="predicted"/>
<sequence length="229" mass="26048">MAWFGNHDDWAIETRRSYRATIRGFLRWAYRTKRMPVHLADELPSVREQRGAPRPTPDRVWREALLAADPRLKLVLRLAAECGLRRAEVAQVHARDLIDGVDGTQLLVHGKGNKQRVVPLSDSLADAIRDRLQDPTIRAAGGWLFPNNKGTDHLTAPWVGYLVREVLPRGWTMHQLRHRFASRAYRGTRNLRAVQILLGHENLGTTQRYTAVDDEELRAAMTAALDDAI</sequence>
<dbReference type="SUPFAM" id="SSF56349">
    <property type="entry name" value="DNA breaking-rejoining enzymes"/>
    <property type="match status" value="1"/>
</dbReference>
<keyword evidence="4" id="KW-1185">Reference proteome</keyword>
<evidence type="ECO:0000256" key="1">
    <source>
        <dbReference type="ARBA" id="ARBA00023172"/>
    </source>
</evidence>